<name>A0A0U1HTI1_YERRO</name>
<gene>
    <name evidence="1" type="ORF">CH64_3862</name>
    <name evidence="2" type="ORF">ERS008555_02274</name>
</gene>
<proteinExistence type="predicted"/>
<reference evidence="1 3" key="1">
    <citation type="journal article" date="2015" name="Genome Announc.">
        <title>Thirty-Two Complete Genome Assemblies of Nine Yersinia Species, Including Y. pestis, Y. pseudotuberculosis, and Y. enterocolitica.</title>
        <authorList>
            <person name="Johnson S.L."/>
            <person name="Daligault H.E."/>
            <person name="Davenport K.W."/>
            <person name="Jaissle J."/>
            <person name="Frey K.G."/>
            <person name="Ladner J.T."/>
            <person name="Broomall S.M."/>
            <person name="Bishop-Lilly K.A."/>
            <person name="Bruce D.C."/>
            <person name="Coyne S.R."/>
            <person name="Gibbons H.S."/>
            <person name="Lo C.C."/>
            <person name="Munk A.C."/>
            <person name="Rosenzweig C.N."/>
            <person name="Koroleva G.I."/>
            <person name="Palacios G.F."/>
            <person name="Redden C.L."/>
            <person name="Xu Y."/>
            <person name="Minogue T.D."/>
            <person name="Chain P.S."/>
        </authorList>
    </citation>
    <scope>NUCLEOTIDE SEQUENCE [LARGE SCALE GENOMIC DNA]</scope>
    <source>
        <strain evidence="1 3">YRA</strain>
    </source>
</reference>
<dbReference type="EMBL" id="CP009787">
    <property type="protein sequence ID" value="AJJ11971.1"/>
    <property type="molecule type" value="Genomic_DNA"/>
</dbReference>
<dbReference type="Proteomes" id="UP000031914">
    <property type="component" value="Chromosome"/>
</dbReference>
<accession>A0A0U1HTI1</accession>
<sequence>MLQVVKYSRSLQSIRGDAALEHYFSDKSAANHHKSGQINHDEPDIN</sequence>
<protein>
    <submittedName>
        <fullName evidence="2">Uncharacterized protein</fullName>
    </submittedName>
</protein>
<evidence type="ECO:0000313" key="4">
    <source>
        <dbReference type="Proteomes" id="UP000042054"/>
    </source>
</evidence>
<reference evidence="2 4" key="2">
    <citation type="submission" date="2015-03" db="EMBL/GenBank/DDBJ databases">
        <authorList>
            <person name="Murphy D."/>
        </authorList>
    </citation>
    <scope>NUCLEOTIDE SEQUENCE [LARGE SCALE GENOMIC DNA]</scope>
    <source>
        <strain evidence="2 4">68/02</strain>
    </source>
</reference>
<dbReference type="EMBL" id="CTKE01000010">
    <property type="protein sequence ID" value="CQI90886.1"/>
    <property type="molecule type" value="Genomic_DNA"/>
</dbReference>
<dbReference type="KEGG" id="yro:CH64_3862"/>
<evidence type="ECO:0000313" key="1">
    <source>
        <dbReference type="EMBL" id="AJJ11971.1"/>
    </source>
</evidence>
<keyword evidence="3" id="KW-1185">Reference proteome</keyword>
<organism evidence="2 4">
    <name type="scientific">Yersinia rohdei</name>
    <dbReference type="NCBI Taxonomy" id="29485"/>
    <lineage>
        <taxon>Bacteria</taxon>
        <taxon>Pseudomonadati</taxon>
        <taxon>Pseudomonadota</taxon>
        <taxon>Gammaproteobacteria</taxon>
        <taxon>Enterobacterales</taxon>
        <taxon>Yersiniaceae</taxon>
        <taxon>Yersinia</taxon>
    </lineage>
</organism>
<dbReference type="Proteomes" id="UP000042054">
    <property type="component" value="Unassembled WGS sequence"/>
</dbReference>
<evidence type="ECO:0000313" key="2">
    <source>
        <dbReference type="EMBL" id="CQI90886.1"/>
    </source>
</evidence>
<dbReference type="AlphaFoldDB" id="A0A0U1HTI1"/>
<evidence type="ECO:0000313" key="3">
    <source>
        <dbReference type="Proteomes" id="UP000031914"/>
    </source>
</evidence>